<reference evidence="1 4" key="4">
    <citation type="journal article" date="2024" name="Microbiol. Resour. Announc.">
        <title>Genome annotations for the ascomycete fungi Trichoderma harzianum, Trichoderma aggressivum, and Purpureocillium lilacinum.</title>
        <authorList>
            <person name="Beijen E.P.W."/>
            <person name="Ohm R.A."/>
        </authorList>
    </citation>
    <scope>NUCLEOTIDE SEQUENCE [LARGE SCALE GENOMIC DNA]</scope>
    <source>
        <strain evidence="1 4">CBS 150709</strain>
    </source>
</reference>
<evidence type="ECO:0000313" key="4">
    <source>
        <dbReference type="Proteomes" id="UP001287286"/>
    </source>
</evidence>
<proteinExistence type="predicted"/>
<name>A0A2U3ELT7_PURLI</name>
<dbReference type="AlphaFoldDB" id="A0A2U3ELT7"/>
<dbReference type="EMBL" id="JAWRVI010000052">
    <property type="protein sequence ID" value="KAK4084150.1"/>
    <property type="molecule type" value="Genomic_DNA"/>
</dbReference>
<dbReference type="EMBL" id="LCWV01000002">
    <property type="protein sequence ID" value="PWI75474.1"/>
    <property type="molecule type" value="Genomic_DNA"/>
</dbReference>
<dbReference type="Proteomes" id="UP000245956">
    <property type="component" value="Unassembled WGS sequence"/>
</dbReference>
<protein>
    <submittedName>
        <fullName evidence="2">Uncharacterized protein</fullName>
    </submittedName>
</protein>
<comment type="caution">
    <text evidence="2">The sequence shown here is derived from an EMBL/GenBank/DDBJ whole genome shotgun (WGS) entry which is preliminary data.</text>
</comment>
<gene>
    <name evidence="2" type="ORF">PCL_06132</name>
    <name evidence="1" type="ORF">Purlil1_10333</name>
</gene>
<organism evidence="2 3">
    <name type="scientific">Purpureocillium lilacinum</name>
    <name type="common">Paecilomyces lilacinus</name>
    <dbReference type="NCBI Taxonomy" id="33203"/>
    <lineage>
        <taxon>Eukaryota</taxon>
        <taxon>Fungi</taxon>
        <taxon>Dikarya</taxon>
        <taxon>Ascomycota</taxon>
        <taxon>Pezizomycotina</taxon>
        <taxon>Sordariomycetes</taxon>
        <taxon>Hypocreomycetidae</taxon>
        <taxon>Hypocreales</taxon>
        <taxon>Ophiocordycipitaceae</taxon>
        <taxon>Purpureocillium</taxon>
    </lineage>
</organism>
<accession>A0A2U3ELT7</accession>
<evidence type="ECO:0000313" key="1">
    <source>
        <dbReference type="EMBL" id="KAK4084150.1"/>
    </source>
</evidence>
<reference evidence="2 3" key="2">
    <citation type="journal article" date="2016" name="Front. Microbiol.">
        <title>Genome and transcriptome sequences reveal the specific parasitism of the nematophagous Purpureocillium lilacinum 36-1.</title>
        <authorList>
            <person name="Xie J."/>
            <person name="Li S."/>
            <person name="Mo C."/>
            <person name="Xiao X."/>
            <person name="Peng D."/>
            <person name="Wang G."/>
            <person name="Xiao Y."/>
        </authorList>
    </citation>
    <scope>NUCLEOTIDE SEQUENCE [LARGE SCALE GENOMIC DNA]</scope>
    <source>
        <strain evidence="2 3">36-1</strain>
    </source>
</reference>
<sequence length="239" mass="26103">MEHSDRLVVMPAGVSADTMTTKPITNGTHAVTSASRFVQLAQPLSRNRRPEIPLHSGSKCKGITNSQTGSKRVQLGSWAAGTSSAPFRSTKTRLSKFEPDCLCPMCLMFSAQSASHDILSIDLVRYETGTSGKHVVAHVRSEHMSTTTLVAPSIYWRPPQTLSGPLQEIWCGAGRVLSDPQETGSSPARFAVSSWLRPHNMLESFQSKVHAQPGKGAFMTCTVGWYWHSTSHDQAARRP</sequence>
<evidence type="ECO:0000313" key="3">
    <source>
        <dbReference type="Proteomes" id="UP000245956"/>
    </source>
</evidence>
<keyword evidence="4" id="KW-1185">Reference proteome</keyword>
<reference evidence="2" key="1">
    <citation type="submission" date="2015-05" db="EMBL/GenBank/DDBJ databases">
        <authorList>
            <person name="Wang D.B."/>
            <person name="Wang M."/>
        </authorList>
    </citation>
    <scope>NUCLEOTIDE SEQUENCE</scope>
    <source>
        <strain evidence="2">36-1</strain>
    </source>
</reference>
<reference evidence="1" key="3">
    <citation type="submission" date="2023-11" db="EMBL/GenBank/DDBJ databases">
        <authorList>
            <person name="Beijen E."/>
            <person name="Ohm R.A."/>
        </authorList>
    </citation>
    <scope>NUCLEOTIDE SEQUENCE</scope>
    <source>
        <strain evidence="1">CBS 150709</strain>
    </source>
</reference>
<evidence type="ECO:0000313" key="2">
    <source>
        <dbReference type="EMBL" id="PWI75474.1"/>
    </source>
</evidence>
<dbReference type="Proteomes" id="UP001287286">
    <property type="component" value="Unassembled WGS sequence"/>
</dbReference>